<name>A0A835Z1L3_9STRA</name>
<evidence type="ECO:0000313" key="1">
    <source>
        <dbReference type="EMBL" id="KAG5184738.1"/>
    </source>
</evidence>
<dbReference type="EMBL" id="JAFCMP010000154">
    <property type="protein sequence ID" value="KAG5184738.1"/>
    <property type="molecule type" value="Genomic_DNA"/>
</dbReference>
<comment type="caution">
    <text evidence="1">The sequence shown here is derived from an EMBL/GenBank/DDBJ whole genome shotgun (WGS) entry which is preliminary data.</text>
</comment>
<accession>A0A835Z1L3</accession>
<dbReference type="SUPFAM" id="SSF51126">
    <property type="entry name" value="Pectin lyase-like"/>
    <property type="match status" value="1"/>
</dbReference>
<dbReference type="Proteomes" id="UP000664859">
    <property type="component" value="Unassembled WGS sequence"/>
</dbReference>
<dbReference type="InterPro" id="IPR011050">
    <property type="entry name" value="Pectin_lyase_fold/virulence"/>
</dbReference>
<keyword evidence="2" id="KW-1185">Reference proteome</keyword>
<dbReference type="AlphaFoldDB" id="A0A835Z1L3"/>
<sequence length="136" mass="13532">MSASGASGSNKRLQIVNSEFVSNTAQHAGGALYIGPNVFANISASNFTWNSAAVAGAIFNSLASSGKLAVSNSALHNNAATIGAGGAVLQQGKALRAVVTMGDFDGNSAQCCFAGNYTATSGASCVDVSAGYDSDW</sequence>
<protein>
    <submittedName>
        <fullName evidence="1">Uncharacterized protein</fullName>
    </submittedName>
</protein>
<evidence type="ECO:0000313" key="2">
    <source>
        <dbReference type="Proteomes" id="UP000664859"/>
    </source>
</evidence>
<reference evidence="1" key="1">
    <citation type="submission" date="2021-02" db="EMBL/GenBank/DDBJ databases">
        <title>First Annotated Genome of the Yellow-green Alga Tribonema minus.</title>
        <authorList>
            <person name="Mahan K.M."/>
        </authorList>
    </citation>
    <scope>NUCLEOTIDE SEQUENCE</scope>
    <source>
        <strain evidence="1">UTEX B ZZ1240</strain>
    </source>
</reference>
<gene>
    <name evidence="1" type="ORF">JKP88DRAFT_255325</name>
</gene>
<organism evidence="1 2">
    <name type="scientific">Tribonema minus</name>
    <dbReference type="NCBI Taxonomy" id="303371"/>
    <lineage>
        <taxon>Eukaryota</taxon>
        <taxon>Sar</taxon>
        <taxon>Stramenopiles</taxon>
        <taxon>Ochrophyta</taxon>
        <taxon>PX clade</taxon>
        <taxon>Xanthophyceae</taxon>
        <taxon>Tribonematales</taxon>
        <taxon>Tribonemataceae</taxon>
        <taxon>Tribonema</taxon>
    </lineage>
</organism>
<proteinExistence type="predicted"/>